<dbReference type="STRING" id="582402.Hbal_2831"/>
<dbReference type="EMBL" id="CP001678">
    <property type="protein sequence ID" value="ACT60504.1"/>
    <property type="molecule type" value="Genomic_DNA"/>
</dbReference>
<organism evidence="7 8">
    <name type="scientific">Hirschia baltica (strain ATCC 49814 / DSM 5838 / IFAM 1418)</name>
    <dbReference type="NCBI Taxonomy" id="582402"/>
    <lineage>
        <taxon>Bacteria</taxon>
        <taxon>Pseudomonadati</taxon>
        <taxon>Pseudomonadota</taxon>
        <taxon>Alphaproteobacteria</taxon>
        <taxon>Hyphomonadales</taxon>
        <taxon>Hyphomonadaceae</taxon>
        <taxon>Hirschia</taxon>
    </lineage>
</organism>
<dbReference type="SUPFAM" id="SSF52096">
    <property type="entry name" value="ClpP/crotonase"/>
    <property type="match status" value="1"/>
</dbReference>
<dbReference type="RefSeq" id="WP_015828654.1">
    <property type="nucleotide sequence ID" value="NC_012982.1"/>
</dbReference>
<dbReference type="PANTHER" id="PTHR43149">
    <property type="entry name" value="ENOYL-COA HYDRATASE"/>
    <property type="match status" value="1"/>
</dbReference>
<dbReference type="eggNOG" id="COG1024">
    <property type="taxonomic scope" value="Bacteria"/>
</dbReference>
<protein>
    <submittedName>
        <fullName evidence="7">Enoyl-CoA hydratase/isomerase</fullName>
    </submittedName>
</protein>
<keyword evidence="4" id="KW-0443">Lipid metabolism</keyword>
<feature type="region of interest" description="Disordered" evidence="6">
    <location>
        <begin position="259"/>
        <end position="278"/>
    </location>
</feature>
<dbReference type="HOGENOM" id="CLU_009834_7_0_5"/>
<comment type="pathway">
    <text evidence="1">Lipid metabolism; fatty acid beta-oxidation.</text>
</comment>
<dbReference type="Gene3D" id="3.90.226.10">
    <property type="entry name" value="2-enoyl-CoA Hydratase, Chain A, domain 1"/>
    <property type="match status" value="1"/>
</dbReference>
<gene>
    <name evidence="7" type="ordered locus">Hbal_2831</name>
</gene>
<dbReference type="InterPro" id="IPR045002">
    <property type="entry name" value="Ech1-like"/>
</dbReference>
<keyword evidence="8" id="KW-1185">Reference proteome</keyword>
<evidence type="ECO:0000256" key="5">
    <source>
        <dbReference type="ARBA" id="ARBA00023235"/>
    </source>
</evidence>
<dbReference type="CDD" id="cd06558">
    <property type="entry name" value="crotonase-like"/>
    <property type="match status" value="1"/>
</dbReference>
<dbReference type="InterPro" id="IPR014748">
    <property type="entry name" value="Enoyl-CoA_hydra_C"/>
</dbReference>
<feature type="compositionally biased region" description="Polar residues" evidence="6">
    <location>
        <begin position="269"/>
        <end position="278"/>
    </location>
</feature>
<dbReference type="GO" id="GO:0051750">
    <property type="term" value="F:delta(3,5)-delta(2,4)-dienoyl-CoA isomerase activity"/>
    <property type="evidence" value="ECO:0007669"/>
    <property type="project" value="TreeGrafter"/>
</dbReference>
<evidence type="ECO:0000256" key="1">
    <source>
        <dbReference type="ARBA" id="ARBA00005005"/>
    </source>
</evidence>
<dbReference type="InterPro" id="IPR029045">
    <property type="entry name" value="ClpP/crotonase-like_dom_sf"/>
</dbReference>
<dbReference type="AlphaFoldDB" id="C6XQX3"/>
<evidence type="ECO:0000313" key="8">
    <source>
        <dbReference type="Proteomes" id="UP000002745"/>
    </source>
</evidence>
<comment type="similarity">
    <text evidence="2">Belongs to the enoyl-CoA hydratase/isomerase family.</text>
</comment>
<evidence type="ECO:0000256" key="3">
    <source>
        <dbReference type="ARBA" id="ARBA00022832"/>
    </source>
</evidence>
<dbReference type="UniPathway" id="UPA00659"/>
<keyword evidence="3" id="KW-0276">Fatty acid metabolism</keyword>
<proteinExistence type="inferred from homology"/>
<sequence length="278" mass="30268">MPAYSLTTKNGISHITFTRPEVSNAMGQEFWSSFGDTIRKLNEAGETRVLVVSAEGKNFCAGMELSAFSAGIAKTDTPEEREAFSHMVRYLQDTLSSVEKARFPVIAAVQGACIGAGLDFIAACDLVVASEDAYFRIEEINIGMMADVGSLQRLPKLIPERVVRELAYLGSTLNAKDSKDLGLINDVCTDKDAALNRAMEMADIISKKAPIAIAGSKRSITYARDHSTEDALEWATVAQAGYWKPSDIMQAVQARMTKTDPNFEDPAPINTSFLKPSK</sequence>
<dbReference type="OrthoDB" id="9795613at2"/>
<dbReference type="Pfam" id="PF00378">
    <property type="entry name" value="ECH_1"/>
    <property type="match status" value="1"/>
</dbReference>
<keyword evidence="5 7" id="KW-0413">Isomerase</keyword>
<evidence type="ECO:0000256" key="4">
    <source>
        <dbReference type="ARBA" id="ARBA00023098"/>
    </source>
</evidence>
<dbReference type="Proteomes" id="UP000002745">
    <property type="component" value="Chromosome"/>
</dbReference>
<dbReference type="KEGG" id="hba:Hbal_2831"/>
<evidence type="ECO:0000256" key="2">
    <source>
        <dbReference type="ARBA" id="ARBA00005254"/>
    </source>
</evidence>
<dbReference type="GO" id="GO:0006635">
    <property type="term" value="P:fatty acid beta-oxidation"/>
    <property type="evidence" value="ECO:0007669"/>
    <property type="project" value="UniProtKB-UniPathway"/>
</dbReference>
<dbReference type="InterPro" id="IPR001753">
    <property type="entry name" value="Enoyl-CoA_hydra/iso"/>
</dbReference>
<evidence type="ECO:0000313" key="7">
    <source>
        <dbReference type="EMBL" id="ACT60504.1"/>
    </source>
</evidence>
<name>C6XQX3_HIRBI</name>
<reference evidence="8" key="1">
    <citation type="journal article" date="2011" name="J. Bacteriol.">
        <title>Genome sequences of eight morphologically diverse alphaproteobacteria.</title>
        <authorList>
            <consortium name="US DOE Joint Genome Institute"/>
            <person name="Brown P.J."/>
            <person name="Kysela D.T."/>
            <person name="Buechlein A."/>
            <person name="Hemmerich C."/>
            <person name="Brun Y.V."/>
        </authorList>
    </citation>
    <scope>NUCLEOTIDE SEQUENCE [LARGE SCALE GENOMIC DNA]</scope>
    <source>
        <strain evidence="8">ATCC 49814 / DSM 5838 / IFAM 1418</strain>
    </source>
</reference>
<evidence type="ECO:0000256" key="6">
    <source>
        <dbReference type="SAM" id="MobiDB-lite"/>
    </source>
</evidence>
<dbReference type="Gene3D" id="1.10.12.10">
    <property type="entry name" value="Lyase 2-enoyl-coa Hydratase, Chain A, domain 2"/>
    <property type="match status" value="1"/>
</dbReference>
<accession>C6XQX3</accession>
<dbReference type="PANTHER" id="PTHR43149:SF1">
    <property type="entry name" value="DELTA(3,5)-DELTA(2,4)-DIENOYL-COA ISOMERASE, MITOCHONDRIAL"/>
    <property type="match status" value="1"/>
</dbReference>